<organism evidence="2 3">
    <name type="scientific">Streptomyces viridosporus (strain ATCC 14672 / DSM 40746 / JCM 4963 / KCTC 9882 / NRRL B-12104 / FH 1290)</name>
    <name type="common">Streptomyces ghanaensis</name>
    <dbReference type="NCBI Taxonomy" id="566461"/>
    <lineage>
        <taxon>Bacteria</taxon>
        <taxon>Bacillati</taxon>
        <taxon>Actinomycetota</taxon>
        <taxon>Actinomycetes</taxon>
        <taxon>Kitasatosporales</taxon>
        <taxon>Streptomycetaceae</taxon>
        <taxon>Streptomyces</taxon>
    </lineage>
</organism>
<name>D5ZUA8_STRV1</name>
<dbReference type="eggNOG" id="COG2072">
    <property type="taxonomic scope" value="Bacteria"/>
</dbReference>
<gene>
    <name evidence="2" type="ORF">SSFG_00196</name>
</gene>
<feature type="non-terminal residue" evidence="2">
    <location>
        <position position="1"/>
    </location>
</feature>
<sequence>RRPRDPVHGCGGRRRPGRARRRLPPAPPGPRLHHPGRRPGTGRVLAAHVGLPAPLLPGGALLAARPAHARPGRRDLPGRRARGRLPHRLRSRGRLRHLAGPRGHQRHRQLVASLPPRRTRPVRLHQAAAAHGELPPSGRLHRAGGPPGRRLGERHRGRRRQLRRPDRRRPRPGRSRQRDLGDPAPTAVPGRRHRRPRPVRRHHRPPPRPRRRPRRHRRGGFARRLVAVPPVRAARDAGLLTAKPMFTRLTADGARWDDGSRSGADAVIWCPGFRPALSHLAPLNLRGPRGHMPTGGTRALGEPRLHLLGHGDWTGPASATFIGVGRPARDAARAIAQLL</sequence>
<proteinExistence type="predicted"/>
<dbReference type="Gene3D" id="3.50.50.60">
    <property type="entry name" value="FAD/NAD(P)-binding domain"/>
    <property type="match status" value="1"/>
</dbReference>
<protein>
    <submittedName>
        <fullName evidence="2">Monooxygenase</fullName>
    </submittedName>
</protein>
<feature type="compositionally biased region" description="Basic residues" evidence="1">
    <location>
        <begin position="190"/>
        <end position="221"/>
    </location>
</feature>
<feature type="compositionally biased region" description="Basic residues" evidence="1">
    <location>
        <begin position="11"/>
        <end position="23"/>
    </location>
</feature>
<keyword evidence="2" id="KW-0560">Oxidoreductase</keyword>
<feature type="compositionally biased region" description="Basic residues" evidence="1">
    <location>
        <begin position="79"/>
        <end position="109"/>
    </location>
</feature>
<feature type="compositionally biased region" description="Basic residues" evidence="1">
    <location>
        <begin position="152"/>
        <end position="175"/>
    </location>
</feature>
<dbReference type="InterPro" id="IPR036188">
    <property type="entry name" value="FAD/NAD-bd_sf"/>
</dbReference>
<evidence type="ECO:0000256" key="1">
    <source>
        <dbReference type="SAM" id="MobiDB-lite"/>
    </source>
</evidence>
<dbReference type="GO" id="GO:0004497">
    <property type="term" value="F:monooxygenase activity"/>
    <property type="evidence" value="ECO:0007669"/>
    <property type="project" value="UniProtKB-KW"/>
</dbReference>
<dbReference type="EMBL" id="DS999641">
    <property type="protein sequence ID" value="EFE64942.2"/>
    <property type="molecule type" value="Genomic_DNA"/>
</dbReference>
<evidence type="ECO:0000313" key="2">
    <source>
        <dbReference type="EMBL" id="EFE64942.2"/>
    </source>
</evidence>
<dbReference type="Proteomes" id="UP000003824">
    <property type="component" value="Unassembled WGS sequence"/>
</dbReference>
<reference evidence="3" key="1">
    <citation type="submission" date="2008-12" db="EMBL/GenBank/DDBJ databases">
        <title>Annotation of Streptomyces ghanaensis ATCC 14672.</title>
        <authorList>
            <consortium name="The Broad Institute Genome Sequencing Platform"/>
            <consortium name="Broad Institute Microbial Sequencing Center"/>
            <person name="Fischbach M."/>
            <person name="Ward D."/>
            <person name="Young S."/>
            <person name="Kodira C.D."/>
            <person name="Zeng Q."/>
            <person name="Koehrsen M."/>
            <person name="Godfrey P."/>
            <person name="Alvarado L."/>
            <person name="Berlin A.M."/>
            <person name="Borenstein D."/>
            <person name="Chen Z."/>
            <person name="Engels R."/>
            <person name="Freedman E."/>
            <person name="Gellesch M."/>
            <person name="Goldberg J."/>
            <person name="Griggs A."/>
            <person name="Gujja S."/>
            <person name="Heiman D.I."/>
            <person name="Hepburn T.A."/>
            <person name="Howarth C."/>
            <person name="Jen D."/>
            <person name="Larson L."/>
            <person name="Lewis B."/>
            <person name="Mehta T."/>
            <person name="Park D."/>
            <person name="Pearson M."/>
            <person name="Roberts A."/>
            <person name="Saif S."/>
            <person name="Shea T.D."/>
            <person name="Shenoy N."/>
            <person name="Sisk P."/>
            <person name="Stolte C."/>
            <person name="Sykes S.N."/>
            <person name="Walk T."/>
            <person name="White J."/>
            <person name="Yandava C."/>
            <person name="Straight P."/>
            <person name="Clardy J."/>
            <person name="Hung D."/>
            <person name="Kolter R."/>
            <person name="Mekalanos J."/>
            <person name="Walker S."/>
            <person name="Walsh C.T."/>
            <person name="Wieland B.L.C."/>
            <person name="Ilzarbe M."/>
            <person name="Galagan J."/>
            <person name="Nusbaum C."/>
            <person name="Birren B."/>
        </authorList>
    </citation>
    <scope>NUCLEOTIDE SEQUENCE [LARGE SCALE GENOMIC DNA]</scope>
    <source>
        <strain evidence="3">ATCC 14672 / DSM 40746 / JCM 4963 / KCTC 9882 / NRRL B-12104 / FH 1290</strain>
    </source>
</reference>
<dbReference type="AlphaFoldDB" id="D5ZUA8"/>
<evidence type="ECO:0000313" key="3">
    <source>
        <dbReference type="Proteomes" id="UP000003824"/>
    </source>
</evidence>
<feature type="region of interest" description="Disordered" evidence="1">
    <location>
        <begin position="65"/>
        <end position="224"/>
    </location>
</feature>
<accession>D5ZUA8</accession>
<keyword evidence="2" id="KW-0503">Monooxygenase</keyword>
<feature type="region of interest" description="Disordered" evidence="1">
    <location>
        <begin position="1"/>
        <end position="43"/>
    </location>
</feature>